<dbReference type="EMBL" id="JACOMF010000002">
    <property type="protein sequence ID" value="MBC4014154.1"/>
    <property type="molecule type" value="Genomic_DNA"/>
</dbReference>
<dbReference type="RefSeq" id="WP_186768927.1">
    <property type="nucleotide sequence ID" value="NZ_JACOMF010000002.1"/>
</dbReference>
<evidence type="ECO:0000256" key="1">
    <source>
        <dbReference type="SAM" id="MobiDB-lite"/>
    </source>
</evidence>
<evidence type="ECO:0000313" key="4">
    <source>
        <dbReference type="Proteomes" id="UP000600101"/>
    </source>
</evidence>
<protein>
    <submittedName>
        <fullName evidence="3">Invasion associated locus B family protein</fullName>
    </submittedName>
</protein>
<accession>A0A9X0UBN0</accession>
<dbReference type="Pfam" id="PF06776">
    <property type="entry name" value="IalB"/>
    <property type="match status" value="1"/>
</dbReference>
<proteinExistence type="predicted"/>
<dbReference type="Gene3D" id="2.60.40.1880">
    <property type="entry name" value="Invasion associated locus B (IalB) protein"/>
    <property type="match status" value="1"/>
</dbReference>
<dbReference type="InterPro" id="IPR038696">
    <property type="entry name" value="IalB_sf"/>
</dbReference>
<evidence type="ECO:0000256" key="2">
    <source>
        <dbReference type="SAM" id="SignalP"/>
    </source>
</evidence>
<dbReference type="InterPro" id="IPR010642">
    <property type="entry name" value="Invasion_prot_B"/>
</dbReference>
<organism evidence="3 4">
    <name type="scientific">Siccirubricoccus deserti</name>
    <dbReference type="NCBI Taxonomy" id="2013562"/>
    <lineage>
        <taxon>Bacteria</taxon>
        <taxon>Pseudomonadati</taxon>
        <taxon>Pseudomonadota</taxon>
        <taxon>Alphaproteobacteria</taxon>
        <taxon>Acetobacterales</taxon>
        <taxon>Roseomonadaceae</taxon>
        <taxon>Siccirubricoccus</taxon>
    </lineage>
</organism>
<comment type="caution">
    <text evidence="3">The sequence shown here is derived from an EMBL/GenBank/DDBJ whole genome shotgun (WGS) entry which is preliminary data.</text>
</comment>
<feature type="chain" id="PRO_5040961861" evidence="2">
    <location>
        <begin position="23"/>
        <end position="196"/>
    </location>
</feature>
<keyword evidence="2" id="KW-0732">Signal</keyword>
<dbReference type="Proteomes" id="UP000600101">
    <property type="component" value="Unassembled WGS sequence"/>
</dbReference>
<keyword evidence="4" id="KW-1185">Reference proteome</keyword>
<evidence type="ECO:0000313" key="3">
    <source>
        <dbReference type="EMBL" id="MBC4014154.1"/>
    </source>
</evidence>
<feature type="compositionally biased region" description="Low complexity" evidence="1">
    <location>
        <begin position="26"/>
        <end position="45"/>
    </location>
</feature>
<reference evidence="3" key="1">
    <citation type="submission" date="2020-08" db="EMBL/GenBank/DDBJ databases">
        <authorList>
            <person name="Hu Y."/>
            <person name="Nguyen S.V."/>
            <person name="Li F."/>
            <person name="Fanning S."/>
        </authorList>
    </citation>
    <scope>NUCLEOTIDE SEQUENCE</scope>
    <source>
        <strain evidence="3">SYSU D8009</strain>
    </source>
</reference>
<name>A0A9X0UBN0_9PROT</name>
<dbReference type="AlphaFoldDB" id="A0A9X0UBN0"/>
<feature type="signal peptide" evidence="2">
    <location>
        <begin position="1"/>
        <end position="22"/>
    </location>
</feature>
<gene>
    <name evidence="3" type="ORF">H7965_02360</name>
</gene>
<sequence>MSGFSLGLATLGFLLMAGVATAQTAPRAPAPATTPSTTTPATSADAPERTSAVFGDWTVQCVTRTPGNRACEMIQATQNQQQQPVSVLAIGRLAKTDPLRMVARVPVNALVSQPARLTLEGDQPLTLPFRHCSANPVGCYAEFELGDEAVLRRLRGRTPEQPGKLEFREPAGQQVGIPVSFRGFGAALEALQKEGG</sequence>
<feature type="region of interest" description="Disordered" evidence="1">
    <location>
        <begin position="26"/>
        <end position="49"/>
    </location>
</feature>